<gene>
    <name evidence="1" type="ORF">X777_04156</name>
</gene>
<accession>A0A026WI61</accession>
<dbReference type="PANTHER" id="PTHR47326:SF1">
    <property type="entry name" value="HTH PSQ-TYPE DOMAIN-CONTAINING PROTEIN"/>
    <property type="match status" value="1"/>
</dbReference>
<evidence type="ECO:0008006" key="3">
    <source>
        <dbReference type="Google" id="ProtNLM"/>
    </source>
</evidence>
<dbReference type="Proteomes" id="UP000053097">
    <property type="component" value="Unassembled WGS sequence"/>
</dbReference>
<reference evidence="1 2" key="1">
    <citation type="journal article" date="2014" name="Curr. Biol.">
        <title>The genome of the clonal raider ant Cerapachys biroi.</title>
        <authorList>
            <person name="Oxley P.R."/>
            <person name="Ji L."/>
            <person name="Fetter-Pruneda I."/>
            <person name="McKenzie S.K."/>
            <person name="Li C."/>
            <person name="Hu H."/>
            <person name="Zhang G."/>
            <person name="Kronauer D.J."/>
        </authorList>
    </citation>
    <scope>NUCLEOTIDE SEQUENCE [LARGE SCALE GENOMIC DNA]</scope>
</reference>
<name>A0A026WI61_OOCBI</name>
<dbReference type="AlphaFoldDB" id="A0A026WI61"/>
<keyword evidence="2" id="KW-1185">Reference proteome</keyword>
<sequence>MWYQHDGCSAHYGHRVRAMLNEIFPNRWIGRGGPISWPARSSDITLLDYFLRGTLKNIVYQERPTTPENMKQRIISACATISPEVLRNVRVLGIQRLQRCIDVNGHHFKHLL</sequence>
<dbReference type="InterPro" id="IPR036397">
    <property type="entry name" value="RNaseH_sf"/>
</dbReference>
<organism evidence="1 2">
    <name type="scientific">Ooceraea biroi</name>
    <name type="common">Clonal raider ant</name>
    <name type="synonym">Cerapachys biroi</name>
    <dbReference type="NCBI Taxonomy" id="2015173"/>
    <lineage>
        <taxon>Eukaryota</taxon>
        <taxon>Metazoa</taxon>
        <taxon>Ecdysozoa</taxon>
        <taxon>Arthropoda</taxon>
        <taxon>Hexapoda</taxon>
        <taxon>Insecta</taxon>
        <taxon>Pterygota</taxon>
        <taxon>Neoptera</taxon>
        <taxon>Endopterygota</taxon>
        <taxon>Hymenoptera</taxon>
        <taxon>Apocrita</taxon>
        <taxon>Aculeata</taxon>
        <taxon>Formicoidea</taxon>
        <taxon>Formicidae</taxon>
        <taxon>Dorylinae</taxon>
        <taxon>Ooceraea</taxon>
    </lineage>
</organism>
<dbReference type="OMA" id="HNANIVG"/>
<dbReference type="GO" id="GO:0003676">
    <property type="term" value="F:nucleic acid binding"/>
    <property type="evidence" value="ECO:0007669"/>
    <property type="project" value="InterPro"/>
</dbReference>
<proteinExistence type="predicted"/>
<protein>
    <recommendedName>
        <fullName evidence="3">Tc1-like transposase DDE domain-containing protein</fullName>
    </recommendedName>
</protein>
<dbReference type="Gene3D" id="3.30.420.10">
    <property type="entry name" value="Ribonuclease H-like superfamily/Ribonuclease H"/>
    <property type="match status" value="1"/>
</dbReference>
<dbReference type="PANTHER" id="PTHR47326">
    <property type="entry name" value="TRANSPOSABLE ELEMENT TC3 TRANSPOSASE-LIKE PROTEIN"/>
    <property type="match status" value="1"/>
</dbReference>
<evidence type="ECO:0000313" key="1">
    <source>
        <dbReference type="EMBL" id="EZA55737.1"/>
    </source>
</evidence>
<dbReference type="STRING" id="2015173.A0A026WI61"/>
<dbReference type="EMBL" id="KK107188">
    <property type="protein sequence ID" value="EZA55737.1"/>
    <property type="molecule type" value="Genomic_DNA"/>
</dbReference>
<evidence type="ECO:0000313" key="2">
    <source>
        <dbReference type="Proteomes" id="UP000053097"/>
    </source>
</evidence>